<dbReference type="Gene3D" id="3.40.190.290">
    <property type="match status" value="1"/>
</dbReference>
<feature type="domain" description="HTH lysR-type" evidence="5">
    <location>
        <begin position="8"/>
        <end position="62"/>
    </location>
</feature>
<accession>A0ABQ1MUB1</accession>
<sequence length="295" mass="32708">MQNNYTDHQLRLFVIVARSISLRRAADLVGVSQPALSRQIRALESELGQTLFTRHGRGMALTPQGRQLYDEIGSAFDAIDATVQRFYTEQGKQSGSLRIATVHMLNLLPDLVCHIRDVYPKIHLSVNHSSALDVVEAVQRGKVDLGFVYDSVVDSIDVEAVPLYAERLVIVSRPDDSDAGKVSSESLHALSDRLILPPRQFVLRRALERASGGPLAPAIECDSLELMLQLVKLGQGLTVMPDDVPRSHVEDRGLCRMPLGNDYTTNRIVAIHRRDSIQTDALREAIAFARRGDAR</sequence>
<dbReference type="InterPro" id="IPR036390">
    <property type="entry name" value="WH_DNA-bd_sf"/>
</dbReference>
<evidence type="ECO:0000313" key="6">
    <source>
        <dbReference type="EMBL" id="GGC46254.1"/>
    </source>
</evidence>
<protein>
    <submittedName>
        <fullName evidence="6">Transcriptional regulator</fullName>
    </submittedName>
</protein>
<dbReference type="InterPro" id="IPR005119">
    <property type="entry name" value="LysR_subst-bd"/>
</dbReference>
<keyword evidence="7" id="KW-1185">Reference proteome</keyword>
<dbReference type="RefSeq" id="WP_115777391.1">
    <property type="nucleotide sequence ID" value="NZ_BMHL01000006.1"/>
</dbReference>
<evidence type="ECO:0000259" key="5">
    <source>
        <dbReference type="PROSITE" id="PS50931"/>
    </source>
</evidence>
<gene>
    <name evidence="6" type="ORF">GCM10011400_36740</name>
</gene>
<dbReference type="EMBL" id="BMHL01000006">
    <property type="protein sequence ID" value="GGC46254.1"/>
    <property type="molecule type" value="Genomic_DNA"/>
</dbReference>
<dbReference type="Pfam" id="PF00126">
    <property type="entry name" value="HTH_1"/>
    <property type="match status" value="1"/>
</dbReference>
<dbReference type="InterPro" id="IPR000847">
    <property type="entry name" value="LysR_HTH_N"/>
</dbReference>
<evidence type="ECO:0000256" key="3">
    <source>
        <dbReference type="ARBA" id="ARBA00023125"/>
    </source>
</evidence>
<keyword evidence="4" id="KW-0804">Transcription</keyword>
<evidence type="ECO:0000313" key="7">
    <source>
        <dbReference type="Proteomes" id="UP000602004"/>
    </source>
</evidence>
<name>A0ABQ1MUB1_9BURK</name>
<dbReference type="CDD" id="cd05466">
    <property type="entry name" value="PBP2_LTTR_substrate"/>
    <property type="match status" value="1"/>
</dbReference>
<comment type="similarity">
    <text evidence="1">Belongs to the LysR transcriptional regulatory family.</text>
</comment>
<evidence type="ECO:0000256" key="2">
    <source>
        <dbReference type="ARBA" id="ARBA00023015"/>
    </source>
</evidence>
<dbReference type="InterPro" id="IPR036388">
    <property type="entry name" value="WH-like_DNA-bd_sf"/>
</dbReference>
<dbReference type="PRINTS" id="PR00039">
    <property type="entry name" value="HTHLYSR"/>
</dbReference>
<keyword evidence="3" id="KW-0238">DNA-binding</keyword>
<dbReference type="PANTHER" id="PTHR30126:SF40">
    <property type="entry name" value="HTH-TYPE TRANSCRIPTIONAL REGULATOR GLTR"/>
    <property type="match status" value="1"/>
</dbReference>
<dbReference type="SUPFAM" id="SSF53850">
    <property type="entry name" value="Periplasmic binding protein-like II"/>
    <property type="match status" value="1"/>
</dbReference>
<organism evidence="6 7">
    <name type="scientific">Paraburkholderia caffeinilytica</name>
    <dbReference type="NCBI Taxonomy" id="1761016"/>
    <lineage>
        <taxon>Bacteria</taxon>
        <taxon>Pseudomonadati</taxon>
        <taxon>Pseudomonadota</taxon>
        <taxon>Betaproteobacteria</taxon>
        <taxon>Burkholderiales</taxon>
        <taxon>Burkholderiaceae</taxon>
        <taxon>Paraburkholderia</taxon>
    </lineage>
</organism>
<dbReference type="Gene3D" id="1.10.10.10">
    <property type="entry name" value="Winged helix-like DNA-binding domain superfamily/Winged helix DNA-binding domain"/>
    <property type="match status" value="1"/>
</dbReference>
<evidence type="ECO:0000256" key="1">
    <source>
        <dbReference type="ARBA" id="ARBA00009437"/>
    </source>
</evidence>
<dbReference type="Proteomes" id="UP000602004">
    <property type="component" value="Unassembled WGS sequence"/>
</dbReference>
<reference evidence="7" key="1">
    <citation type="journal article" date="2019" name="Int. J. Syst. Evol. Microbiol.">
        <title>The Global Catalogue of Microorganisms (GCM) 10K type strain sequencing project: providing services to taxonomists for standard genome sequencing and annotation.</title>
        <authorList>
            <consortium name="The Broad Institute Genomics Platform"/>
            <consortium name="The Broad Institute Genome Sequencing Center for Infectious Disease"/>
            <person name="Wu L."/>
            <person name="Ma J."/>
        </authorList>
    </citation>
    <scope>NUCLEOTIDE SEQUENCE [LARGE SCALE GENOMIC DNA]</scope>
    <source>
        <strain evidence="7">CGMCC 1.15103</strain>
    </source>
</reference>
<dbReference type="PANTHER" id="PTHR30126">
    <property type="entry name" value="HTH-TYPE TRANSCRIPTIONAL REGULATOR"/>
    <property type="match status" value="1"/>
</dbReference>
<dbReference type="Pfam" id="PF03466">
    <property type="entry name" value="LysR_substrate"/>
    <property type="match status" value="1"/>
</dbReference>
<dbReference type="SUPFAM" id="SSF46785">
    <property type="entry name" value="Winged helix' DNA-binding domain"/>
    <property type="match status" value="1"/>
</dbReference>
<proteinExistence type="inferred from homology"/>
<comment type="caution">
    <text evidence="6">The sequence shown here is derived from an EMBL/GenBank/DDBJ whole genome shotgun (WGS) entry which is preliminary data.</text>
</comment>
<dbReference type="PROSITE" id="PS50931">
    <property type="entry name" value="HTH_LYSR"/>
    <property type="match status" value="1"/>
</dbReference>
<keyword evidence="2" id="KW-0805">Transcription regulation</keyword>
<evidence type="ECO:0000256" key="4">
    <source>
        <dbReference type="ARBA" id="ARBA00023163"/>
    </source>
</evidence>